<dbReference type="GO" id="GO:0004364">
    <property type="term" value="F:glutathione transferase activity"/>
    <property type="evidence" value="ECO:0007669"/>
    <property type="project" value="InterPro"/>
</dbReference>
<dbReference type="PaxDb" id="2903-EOD39847"/>
<keyword evidence="3" id="KW-1185">Reference proteome</keyword>
<dbReference type="CDD" id="cd00299">
    <property type="entry name" value="GST_C_family"/>
    <property type="match status" value="1"/>
</dbReference>
<dbReference type="InterPro" id="IPR004045">
    <property type="entry name" value="Glutathione_S-Trfase_N"/>
</dbReference>
<reference evidence="2" key="2">
    <citation type="submission" date="2024-10" db="UniProtKB">
        <authorList>
            <consortium name="EnsemblProtists"/>
        </authorList>
    </citation>
    <scope>IDENTIFICATION</scope>
</reference>
<evidence type="ECO:0000313" key="2">
    <source>
        <dbReference type="EnsemblProtists" id="EOD39847"/>
    </source>
</evidence>
<dbReference type="Pfam" id="PF13417">
    <property type="entry name" value="GST_N_3"/>
    <property type="match status" value="1"/>
</dbReference>
<dbReference type="STRING" id="2903.R1DXG9"/>
<dbReference type="Gene3D" id="3.40.30.10">
    <property type="entry name" value="Glutaredoxin"/>
    <property type="match status" value="1"/>
</dbReference>
<reference evidence="3" key="1">
    <citation type="journal article" date="2013" name="Nature">
        <title>Pan genome of the phytoplankton Emiliania underpins its global distribution.</title>
        <authorList>
            <person name="Read B.A."/>
            <person name="Kegel J."/>
            <person name="Klute M.J."/>
            <person name="Kuo A."/>
            <person name="Lefebvre S.C."/>
            <person name="Maumus F."/>
            <person name="Mayer C."/>
            <person name="Miller J."/>
            <person name="Monier A."/>
            <person name="Salamov A."/>
            <person name="Young J."/>
            <person name="Aguilar M."/>
            <person name="Claverie J.M."/>
            <person name="Frickenhaus S."/>
            <person name="Gonzalez K."/>
            <person name="Herman E.K."/>
            <person name="Lin Y.C."/>
            <person name="Napier J."/>
            <person name="Ogata H."/>
            <person name="Sarno A.F."/>
            <person name="Shmutz J."/>
            <person name="Schroeder D."/>
            <person name="de Vargas C."/>
            <person name="Verret F."/>
            <person name="von Dassow P."/>
            <person name="Valentin K."/>
            <person name="Van de Peer Y."/>
            <person name="Wheeler G."/>
            <person name="Dacks J.B."/>
            <person name="Delwiche C.F."/>
            <person name="Dyhrman S.T."/>
            <person name="Glockner G."/>
            <person name="John U."/>
            <person name="Richards T."/>
            <person name="Worden A.Z."/>
            <person name="Zhang X."/>
            <person name="Grigoriev I.V."/>
            <person name="Allen A.E."/>
            <person name="Bidle K."/>
            <person name="Borodovsky M."/>
            <person name="Bowler C."/>
            <person name="Brownlee C."/>
            <person name="Cock J.M."/>
            <person name="Elias M."/>
            <person name="Gladyshev V.N."/>
            <person name="Groth M."/>
            <person name="Guda C."/>
            <person name="Hadaegh A."/>
            <person name="Iglesias-Rodriguez M.D."/>
            <person name="Jenkins J."/>
            <person name="Jones B.M."/>
            <person name="Lawson T."/>
            <person name="Leese F."/>
            <person name="Lindquist E."/>
            <person name="Lobanov A."/>
            <person name="Lomsadze A."/>
            <person name="Malik S.B."/>
            <person name="Marsh M.E."/>
            <person name="Mackinder L."/>
            <person name="Mock T."/>
            <person name="Mueller-Roeber B."/>
            <person name="Pagarete A."/>
            <person name="Parker M."/>
            <person name="Probert I."/>
            <person name="Quesneville H."/>
            <person name="Raines C."/>
            <person name="Rensing S.A."/>
            <person name="Riano-Pachon D.M."/>
            <person name="Richier S."/>
            <person name="Rokitta S."/>
            <person name="Shiraiwa Y."/>
            <person name="Soanes D.M."/>
            <person name="van der Giezen M."/>
            <person name="Wahlund T.M."/>
            <person name="Williams B."/>
            <person name="Wilson W."/>
            <person name="Wolfe G."/>
            <person name="Wurch L.L."/>
        </authorList>
    </citation>
    <scope>NUCLEOTIDE SEQUENCE</scope>
</reference>
<dbReference type="Gene3D" id="1.20.1050.10">
    <property type="match status" value="1"/>
</dbReference>
<dbReference type="EnsemblProtists" id="EOD39847">
    <property type="protein sequence ID" value="EOD39847"/>
    <property type="gene ID" value="EMIHUDRAFT_223407"/>
</dbReference>
<dbReference type="Pfam" id="PF00043">
    <property type="entry name" value="GST_C"/>
    <property type="match status" value="1"/>
</dbReference>
<dbReference type="PROSITE" id="PS50404">
    <property type="entry name" value="GST_NTER"/>
    <property type="match status" value="1"/>
</dbReference>
<dbReference type="Proteomes" id="UP000013827">
    <property type="component" value="Unassembled WGS sequence"/>
</dbReference>
<dbReference type="GeneID" id="17285118"/>
<dbReference type="PANTHER" id="PTHR45374:SF1">
    <property type="entry name" value="GLUTATHIONE S-TRANSFERASE TCHQD"/>
    <property type="match status" value="1"/>
</dbReference>
<dbReference type="CDD" id="cd00570">
    <property type="entry name" value="GST_N_family"/>
    <property type="match status" value="1"/>
</dbReference>
<dbReference type="KEGG" id="ehx:EMIHUDRAFT_223407"/>
<dbReference type="RefSeq" id="XP_005792276.1">
    <property type="nucleotide sequence ID" value="XM_005792219.1"/>
</dbReference>
<dbReference type="SUPFAM" id="SSF47616">
    <property type="entry name" value="GST C-terminal domain-like"/>
    <property type="match status" value="1"/>
</dbReference>
<evidence type="ECO:0000313" key="3">
    <source>
        <dbReference type="Proteomes" id="UP000013827"/>
    </source>
</evidence>
<sequence>MAKALPTGKVRQAAEFRAIPKLWYMPFSLNSAKAAMCLRLSSVNEAAERVDLGVEGQYDFECAQLNPNMTVPFLEVEDKVITDSRLIADHLFQKYPGAGDRKAISEGQKESVIAFVDTIAEWDEAVWCFTHIGEQASMANIPRYMKLHQQALLANQKGSELPLVDGMSMEDVYLKKIAGLRYFESMLGSDPGAEDYQRNNEIVYEQIWAKANELLATRQSQDFLFGAELTTADALFVPFLYRIGFVAKVNLEENFQQYPRVRQYWQQVQATKEAKCVTAYGKQFVAKVMLQACLPCKIASFKCGGRKYAALPAEMNRKIEAFIDEKRKGHLSK</sequence>
<dbReference type="InterPro" id="IPR036249">
    <property type="entry name" value="Thioredoxin-like_sf"/>
</dbReference>
<feature type="domain" description="GST N-terminal" evidence="1">
    <location>
        <begin position="18"/>
        <end position="99"/>
    </location>
</feature>
<name>A0A0D3KVR2_EMIH1</name>
<dbReference type="HOGENOM" id="CLU_822400_0_0_1"/>
<protein>
    <recommendedName>
        <fullName evidence="1">GST N-terminal domain-containing protein</fullName>
    </recommendedName>
</protein>
<dbReference type="SUPFAM" id="SSF52833">
    <property type="entry name" value="Thioredoxin-like"/>
    <property type="match status" value="1"/>
</dbReference>
<dbReference type="InterPro" id="IPR036282">
    <property type="entry name" value="Glutathione-S-Trfase_C_sf"/>
</dbReference>
<evidence type="ECO:0000259" key="1">
    <source>
        <dbReference type="PROSITE" id="PS50404"/>
    </source>
</evidence>
<proteinExistence type="predicted"/>
<dbReference type="AlphaFoldDB" id="A0A0D3KVR2"/>
<dbReference type="InterPro" id="IPR004046">
    <property type="entry name" value="GST_C"/>
</dbReference>
<organism evidence="2 3">
    <name type="scientific">Emiliania huxleyi (strain CCMP1516)</name>
    <dbReference type="NCBI Taxonomy" id="280463"/>
    <lineage>
        <taxon>Eukaryota</taxon>
        <taxon>Haptista</taxon>
        <taxon>Haptophyta</taxon>
        <taxon>Prymnesiophyceae</taxon>
        <taxon>Isochrysidales</taxon>
        <taxon>Noelaerhabdaceae</taxon>
        <taxon>Emiliania</taxon>
    </lineage>
</organism>
<dbReference type="PANTHER" id="PTHR45374">
    <property type="entry name" value="GLUTATHIONE S-TRANSFERASE TCHQD"/>
    <property type="match status" value="1"/>
</dbReference>
<dbReference type="InterPro" id="IPR044617">
    <property type="entry name" value="TCHQD"/>
</dbReference>
<accession>A0A0D3KVR2</accession>